<feature type="compositionally biased region" description="Polar residues" evidence="1">
    <location>
        <begin position="89"/>
        <end position="102"/>
    </location>
</feature>
<evidence type="ECO:0000256" key="1">
    <source>
        <dbReference type="SAM" id="MobiDB-lite"/>
    </source>
</evidence>
<dbReference type="AlphaFoldDB" id="A0AAP2Z3D5"/>
<feature type="region of interest" description="Disordered" evidence="1">
    <location>
        <begin position="87"/>
        <end position="118"/>
    </location>
</feature>
<dbReference type="Proteomes" id="UP001321018">
    <property type="component" value="Unassembled WGS sequence"/>
</dbReference>
<feature type="transmembrane region" description="Helical" evidence="2">
    <location>
        <begin position="133"/>
        <end position="155"/>
    </location>
</feature>
<feature type="compositionally biased region" description="Basic and acidic residues" evidence="1">
    <location>
        <begin position="103"/>
        <end position="116"/>
    </location>
</feature>
<proteinExistence type="predicted"/>
<name>A0AAP2Z3D5_9EURY</name>
<keyword evidence="2" id="KW-0472">Membrane</keyword>
<feature type="transmembrane region" description="Helical" evidence="2">
    <location>
        <begin position="167"/>
        <end position="188"/>
    </location>
</feature>
<evidence type="ECO:0000313" key="5">
    <source>
        <dbReference type="Proteomes" id="UP001321018"/>
    </source>
</evidence>
<keyword evidence="2" id="KW-1133">Transmembrane helix</keyword>
<dbReference type="EMBL" id="JAOPKA010000029">
    <property type="protein sequence ID" value="MCU4744477.1"/>
    <property type="molecule type" value="Genomic_DNA"/>
</dbReference>
<reference evidence="4" key="1">
    <citation type="submission" date="2022-09" db="EMBL/GenBank/DDBJ databases">
        <title>Enrichment on poylsaccharides allowed isolation of novel metabolic and taxonomic groups of Haloarchaea.</title>
        <authorList>
            <person name="Sorokin D.Y."/>
            <person name="Elcheninov A.G."/>
            <person name="Khizhniak T.V."/>
            <person name="Kolganova T.V."/>
            <person name="Kublanov I.V."/>
        </authorList>
    </citation>
    <scope>NUCLEOTIDE SEQUENCE</scope>
    <source>
        <strain evidence="4">AArc-xg1-1</strain>
    </source>
</reference>
<evidence type="ECO:0000313" key="4">
    <source>
        <dbReference type="EMBL" id="MCU4744477.1"/>
    </source>
</evidence>
<organism evidence="4 5">
    <name type="scientific">Natronoglomus mannanivorans</name>
    <dbReference type="NCBI Taxonomy" id="2979990"/>
    <lineage>
        <taxon>Archaea</taxon>
        <taxon>Methanobacteriati</taxon>
        <taxon>Methanobacteriota</taxon>
        <taxon>Stenosarchaea group</taxon>
        <taxon>Halobacteria</taxon>
        <taxon>Halobacteriales</taxon>
        <taxon>Natrialbaceae</taxon>
        <taxon>Natronoglomus</taxon>
    </lineage>
</organism>
<sequence>MNFFHKITAVAASLKPYEEYLLSGLFVLVGSYAYIEARAWGFAAGTWPRLTAGIVIVLSTLVFVQRFLPERLQSLIVEGETMFSRRQKQATGDNDTAEPTQQSHDDTAETNHRIHDPDDESVSSAVVTALFTIGYATLGYLVGFLWATPVFVFAYSQWNAVAVTKSAALAAVGFGIAYGFVFALAVPIDGGVLTELILP</sequence>
<feature type="transmembrane region" description="Helical" evidence="2">
    <location>
        <begin position="47"/>
        <end position="68"/>
    </location>
</feature>
<gene>
    <name evidence="4" type="ORF">OB960_24205</name>
</gene>
<protein>
    <submittedName>
        <fullName evidence="4">Tripartite tricarboxylate transporter TctB family protein</fullName>
    </submittedName>
</protein>
<evidence type="ECO:0000256" key="2">
    <source>
        <dbReference type="SAM" id="Phobius"/>
    </source>
</evidence>
<keyword evidence="2" id="KW-0812">Transmembrane</keyword>
<evidence type="ECO:0000259" key="3">
    <source>
        <dbReference type="Pfam" id="PF07331"/>
    </source>
</evidence>
<dbReference type="InterPro" id="IPR009936">
    <property type="entry name" value="DUF1468"/>
</dbReference>
<dbReference type="RefSeq" id="WP_338006283.1">
    <property type="nucleotide sequence ID" value="NZ_JAOPKA010000029.1"/>
</dbReference>
<feature type="transmembrane region" description="Helical" evidence="2">
    <location>
        <begin position="20"/>
        <end position="35"/>
    </location>
</feature>
<accession>A0AAP2Z3D5</accession>
<feature type="domain" description="DUF1468" evidence="3">
    <location>
        <begin position="24"/>
        <end position="187"/>
    </location>
</feature>
<comment type="caution">
    <text evidence="4">The sequence shown here is derived from an EMBL/GenBank/DDBJ whole genome shotgun (WGS) entry which is preliminary data.</text>
</comment>
<dbReference type="Pfam" id="PF07331">
    <property type="entry name" value="TctB"/>
    <property type="match status" value="1"/>
</dbReference>